<dbReference type="GO" id="GO:0016757">
    <property type="term" value="F:glycosyltransferase activity"/>
    <property type="evidence" value="ECO:0007669"/>
    <property type="project" value="UniProtKB-KW"/>
</dbReference>
<feature type="transmembrane region" description="Helical" evidence="11">
    <location>
        <begin position="160"/>
        <end position="176"/>
    </location>
</feature>
<dbReference type="GO" id="GO:0051301">
    <property type="term" value="P:cell division"/>
    <property type="evidence" value="ECO:0007669"/>
    <property type="project" value="InterPro"/>
</dbReference>
<feature type="transmembrane region" description="Helical" evidence="11">
    <location>
        <begin position="263"/>
        <end position="288"/>
    </location>
</feature>
<evidence type="ECO:0000256" key="4">
    <source>
        <dbReference type="ARBA" id="ARBA00022679"/>
    </source>
</evidence>
<keyword evidence="7" id="KW-0573">Peptidoglycan synthesis</keyword>
<keyword evidence="6" id="KW-0133">Cell shape</keyword>
<comment type="subcellular location">
    <subcellularLocation>
        <location evidence="1">Membrane</location>
        <topology evidence="1">Multi-pass membrane protein</topology>
    </subcellularLocation>
</comment>
<dbReference type="Proteomes" id="UP000243406">
    <property type="component" value="Unassembled WGS sequence"/>
</dbReference>
<dbReference type="PROSITE" id="PS00428">
    <property type="entry name" value="FTSW_RODA_SPOVE"/>
    <property type="match status" value="1"/>
</dbReference>
<dbReference type="GO" id="GO:0032153">
    <property type="term" value="C:cell division site"/>
    <property type="evidence" value="ECO:0007669"/>
    <property type="project" value="TreeGrafter"/>
</dbReference>
<accession>A0A1T5CGT0</accession>
<evidence type="ECO:0000256" key="11">
    <source>
        <dbReference type="SAM" id="Phobius"/>
    </source>
</evidence>
<dbReference type="GO" id="GO:0009252">
    <property type="term" value="P:peptidoglycan biosynthetic process"/>
    <property type="evidence" value="ECO:0007669"/>
    <property type="project" value="UniProtKB-KW"/>
</dbReference>
<evidence type="ECO:0000256" key="3">
    <source>
        <dbReference type="ARBA" id="ARBA00022676"/>
    </source>
</evidence>
<keyword evidence="8 11" id="KW-1133">Transmembrane helix</keyword>
<dbReference type="RefSeq" id="WP_079589988.1">
    <property type="nucleotide sequence ID" value="NZ_CP154629.1"/>
</dbReference>
<dbReference type="InterPro" id="IPR011923">
    <property type="entry name" value="RodA/MrdB"/>
</dbReference>
<dbReference type="OrthoDB" id="9812661at2"/>
<sequence>MDLKKYKDFDFILFIIVFFLFSIGLILISSATGVNEGGSYKRLIIQSASYILGIFFIIFFMFFDYNDFKNYEKQLYILGIGLLLLVYVPGLGKAQFGARSWIDLKIIDFQPIELVKLTFILGYAKYLEERKDMLHDLKEIFLAVLYPFPIIILVMMQPDLGGAIVFSFIIFGMLYISGLNLKVVLYAILGALVCSPIIYNYILRPHQRTRIDAFLNPGDPSFEGNFQVIQSMIAIGSGKIFGKGLFNGTQNQYGFLPVTDSDFIFAVLGEEFGLIGMSVVLILYFVFFKRLYALATSAKDFYGTLIIVGITSMFLYQFVQNVGMTMGVMPVTGVTLPFVSYGGSSMLTSMMALALVFNVSVKRRKINF</sequence>
<evidence type="ECO:0000256" key="5">
    <source>
        <dbReference type="ARBA" id="ARBA00022692"/>
    </source>
</evidence>
<dbReference type="InterPro" id="IPR018365">
    <property type="entry name" value="Cell_cycle_FtsW-rel_CS"/>
</dbReference>
<keyword evidence="9 11" id="KW-0472">Membrane</keyword>
<dbReference type="GO" id="GO:0008360">
    <property type="term" value="P:regulation of cell shape"/>
    <property type="evidence" value="ECO:0007669"/>
    <property type="project" value="UniProtKB-KW"/>
</dbReference>
<dbReference type="PANTHER" id="PTHR30474:SF1">
    <property type="entry name" value="PEPTIDOGLYCAN GLYCOSYLTRANSFERASE MRDB"/>
    <property type="match status" value="1"/>
</dbReference>
<feature type="transmembrane region" description="Helical" evidence="11">
    <location>
        <begin position="43"/>
        <end position="63"/>
    </location>
</feature>
<keyword evidence="5 11" id="KW-0812">Transmembrane</keyword>
<evidence type="ECO:0000313" key="13">
    <source>
        <dbReference type="Proteomes" id="UP000243406"/>
    </source>
</evidence>
<dbReference type="GO" id="GO:0005886">
    <property type="term" value="C:plasma membrane"/>
    <property type="evidence" value="ECO:0007669"/>
    <property type="project" value="TreeGrafter"/>
</dbReference>
<keyword evidence="2" id="KW-1003">Cell membrane</keyword>
<dbReference type="NCBIfam" id="TIGR02210">
    <property type="entry name" value="rodA_shape"/>
    <property type="match status" value="1"/>
</dbReference>
<feature type="transmembrane region" description="Helical" evidence="11">
    <location>
        <begin position="300"/>
        <end position="319"/>
    </location>
</feature>
<keyword evidence="13" id="KW-1185">Reference proteome</keyword>
<feature type="transmembrane region" description="Helical" evidence="11">
    <location>
        <begin position="136"/>
        <end position="154"/>
    </location>
</feature>
<evidence type="ECO:0000256" key="1">
    <source>
        <dbReference type="ARBA" id="ARBA00004141"/>
    </source>
</evidence>
<dbReference type="InterPro" id="IPR001182">
    <property type="entry name" value="FtsW/RodA"/>
</dbReference>
<dbReference type="AlphaFoldDB" id="A0A1T5CGT0"/>
<feature type="transmembrane region" description="Helical" evidence="11">
    <location>
        <begin position="104"/>
        <end position="124"/>
    </location>
</feature>
<protein>
    <submittedName>
        <fullName evidence="12">Rod shape determining protein RodA</fullName>
    </submittedName>
</protein>
<organism evidence="12 13">
    <name type="scientific">Acetoanaerobium noterae</name>
    <dbReference type="NCBI Taxonomy" id="745369"/>
    <lineage>
        <taxon>Bacteria</taxon>
        <taxon>Bacillati</taxon>
        <taxon>Bacillota</taxon>
        <taxon>Clostridia</taxon>
        <taxon>Peptostreptococcales</taxon>
        <taxon>Filifactoraceae</taxon>
        <taxon>Acetoanaerobium</taxon>
    </lineage>
</organism>
<feature type="transmembrane region" description="Helical" evidence="11">
    <location>
        <begin position="183"/>
        <end position="202"/>
    </location>
</feature>
<evidence type="ECO:0000256" key="6">
    <source>
        <dbReference type="ARBA" id="ARBA00022960"/>
    </source>
</evidence>
<keyword evidence="4" id="KW-0808">Transferase</keyword>
<keyword evidence="10" id="KW-0961">Cell wall biogenesis/degradation</keyword>
<proteinExistence type="predicted"/>
<feature type="transmembrane region" description="Helical" evidence="11">
    <location>
        <begin position="12"/>
        <end position="31"/>
    </location>
</feature>
<evidence type="ECO:0000256" key="7">
    <source>
        <dbReference type="ARBA" id="ARBA00022984"/>
    </source>
</evidence>
<name>A0A1T5CGT0_9FIRM</name>
<feature type="transmembrane region" description="Helical" evidence="11">
    <location>
        <begin position="75"/>
        <end position="92"/>
    </location>
</feature>
<evidence type="ECO:0000256" key="9">
    <source>
        <dbReference type="ARBA" id="ARBA00023136"/>
    </source>
</evidence>
<evidence type="ECO:0000256" key="8">
    <source>
        <dbReference type="ARBA" id="ARBA00022989"/>
    </source>
</evidence>
<evidence type="ECO:0000256" key="2">
    <source>
        <dbReference type="ARBA" id="ARBA00022475"/>
    </source>
</evidence>
<dbReference type="PANTHER" id="PTHR30474">
    <property type="entry name" value="CELL CYCLE PROTEIN"/>
    <property type="match status" value="1"/>
</dbReference>
<gene>
    <name evidence="12" type="ORF">SAMN02745120_2175</name>
</gene>
<dbReference type="Pfam" id="PF01098">
    <property type="entry name" value="FTSW_RODA_SPOVE"/>
    <property type="match status" value="1"/>
</dbReference>
<evidence type="ECO:0000313" key="12">
    <source>
        <dbReference type="EMBL" id="SKB58634.1"/>
    </source>
</evidence>
<dbReference type="EMBL" id="FUYN01000005">
    <property type="protein sequence ID" value="SKB58634.1"/>
    <property type="molecule type" value="Genomic_DNA"/>
</dbReference>
<dbReference type="GO" id="GO:0071555">
    <property type="term" value="P:cell wall organization"/>
    <property type="evidence" value="ECO:0007669"/>
    <property type="project" value="UniProtKB-KW"/>
</dbReference>
<dbReference type="GO" id="GO:0015648">
    <property type="term" value="F:lipid-linked peptidoglycan transporter activity"/>
    <property type="evidence" value="ECO:0007669"/>
    <property type="project" value="TreeGrafter"/>
</dbReference>
<reference evidence="13" key="1">
    <citation type="submission" date="2017-02" db="EMBL/GenBank/DDBJ databases">
        <authorList>
            <person name="Varghese N."/>
            <person name="Submissions S."/>
        </authorList>
    </citation>
    <scope>NUCLEOTIDE SEQUENCE [LARGE SCALE GENOMIC DNA]</scope>
    <source>
        <strain evidence="13">ATCC 35199</strain>
    </source>
</reference>
<evidence type="ECO:0000256" key="10">
    <source>
        <dbReference type="ARBA" id="ARBA00023316"/>
    </source>
</evidence>
<feature type="transmembrane region" description="Helical" evidence="11">
    <location>
        <begin position="339"/>
        <end position="361"/>
    </location>
</feature>
<keyword evidence="3" id="KW-0328">Glycosyltransferase</keyword>